<name>A0ABW8CYB9_STRBI</name>
<dbReference type="InterPro" id="IPR005119">
    <property type="entry name" value="LysR_subst-bd"/>
</dbReference>
<keyword evidence="3" id="KW-0804">Transcription</keyword>
<keyword evidence="6" id="KW-1185">Reference proteome</keyword>
<organism evidence="5 6">
    <name type="scientific">Streptomyces bikiniensis</name>
    <dbReference type="NCBI Taxonomy" id="1896"/>
    <lineage>
        <taxon>Bacteria</taxon>
        <taxon>Bacillati</taxon>
        <taxon>Actinomycetota</taxon>
        <taxon>Actinomycetes</taxon>
        <taxon>Kitasatosporales</taxon>
        <taxon>Streptomycetaceae</taxon>
        <taxon>Streptomyces</taxon>
    </lineage>
</organism>
<gene>
    <name evidence="5" type="ORF">ACIGW0_22310</name>
</gene>
<accession>A0ABW8CYB9</accession>
<comment type="caution">
    <text evidence="5">The sequence shown here is derived from an EMBL/GenBank/DDBJ whole genome shotgun (WGS) entry which is preliminary data.</text>
</comment>
<keyword evidence="2" id="KW-0238">DNA-binding</keyword>
<dbReference type="Gene3D" id="3.40.190.10">
    <property type="entry name" value="Periplasmic binding protein-like II"/>
    <property type="match status" value="2"/>
</dbReference>
<proteinExistence type="predicted"/>
<dbReference type="Proteomes" id="UP001614391">
    <property type="component" value="Unassembled WGS sequence"/>
</dbReference>
<dbReference type="CDD" id="cd08460">
    <property type="entry name" value="PBP2_DntR_like_1"/>
    <property type="match status" value="1"/>
</dbReference>
<dbReference type="PANTHER" id="PTHR30118">
    <property type="entry name" value="HTH-TYPE TRANSCRIPTIONAL REGULATOR LEUO-RELATED"/>
    <property type="match status" value="1"/>
</dbReference>
<dbReference type="Pfam" id="PF03466">
    <property type="entry name" value="LysR_substrate"/>
    <property type="match status" value="1"/>
</dbReference>
<evidence type="ECO:0000256" key="2">
    <source>
        <dbReference type="ARBA" id="ARBA00023125"/>
    </source>
</evidence>
<dbReference type="EMBL" id="JBITYT010000010">
    <property type="protein sequence ID" value="MFI9122107.1"/>
    <property type="molecule type" value="Genomic_DNA"/>
</dbReference>
<evidence type="ECO:0000313" key="5">
    <source>
        <dbReference type="EMBL" id="MFI9122107.1"/>
    </source>
</evidence>
<protein>
    <submittedName>
        <fullName evidence="5">LysR substrate-binding domain-containing protein</fullName>
    </submittedName>
</protein>
<evidence type="ECO:0000256" key="1">
    <source>
        <dbReference type="ARBA" id="ARBA00023015"/>
    </source>
</evidence>
<reference evidence="5 6" key="1">
    <citation type="submission" date="2024-10" db="EMBL/GenBank/DDBJ databases">
        <title>The Natural Products Discovery Center: Release of the First 8490 Sequenced Strains for Exploring Actinobacteria Biosynthetic Diversity.</title>
        <authorList>
            <person name="Kalkreuter E."/>
            <person name="Kautsar S.A."/>
            <person name="Yang D."/>
            <person name="Bader C.D."/>
            <person name="Teijaro C.N."/>
            <person name="Fluegel L."/>
            <person name="Davis C.M."/>
            <person name="Simpson J.R."/>
            <person name="Lauterbach L."/>
            <person name="Steele A.D."/>
            <person name="Gui C."/>
            <person name="Meng S."/>
            <person name="Li G."/>
            <person name="Viehrig K."/>
            <person name="Ye F."/>
            <person name="Su P."/>
            <person name="Kiefer A.F."/>
            <person name="Nichols A."/>
            <person name="Cepeda A.J."/>
            <person name="Yan W."/>
            <person name="Fan B."/>
            <person name="Jiang Y."/>
            <person name="Adhikari A."/>
            <person name="Zheng C.-J."/>
            <person name="Schuster L."/>
            <person name="Cowan T.M."/>
            <person name="Smanski M.J."/>
            <person name="Chevrette M.G."/>
            <person name="De Carvalho L.P.S."/>
            <person name="Shen B."/>
        </authorList>
    </citation>
    <scope>NUCLEOTIDE SEQUENCE [LARGE SCALE GENOMIC DNA]</scope>
    <source>
        <strain evidence="5 6">NPDC053346</strain>
    </source>
</reference>
<dbReference type="SUPFAM" id="SSF53850">
    <property type="entry name" value="Periplasmic binding protein-like II"/>
    <property type="match status" value="1"/>
</dbReference>
<dbReference type="PANTHER" id="PTHR30118:SF15">
    <property type="entry name" value="TRANSCRIPTIONAL REGULATORY PROTEIN"/>
    <property type="match status" value="1"/>
</dbReference>
<evidence type="ECO:0000313" key="6">
    <source>
        <dbReference type="Proteomes" id="UP001614391"/>
    </source>
</evidence>
<dbReference type="InterPro" id="IPR050389">
    <property type="entry name" value="LysR-type_TF"/>
</dbReference>
<evidence type="ECO:0000256" key="3">
    <source>
        <dbReference type="ARBA" id="ARBA00023163"/>
    </source>
</evidence>
<feature type="domain" description="LysR substrate-binding" evidence="4">
    <location>
        <begin position="12"/>
        <end position="194"/>
    </location>
</feature>
<sequence length="204" mass="21709">MRGGRPHDGDAPLLIRMRAAAPGVSLGFLGEGPQDVQFLREDLADLELGNIAGTGPETRIEPLLEDRFVGVVRAGHPLLDGGVTLAGFATADHLNHSRRGRFTGPIDTALAEHGLERGVVAVHPTFAPALLALLDTDFVGILGEHVHSATARRFGPATFPIPLDLPSLRLSLAWHPRYEADPAHARLRGLVGEVVRSELGDDTG</sequence>
<dbReference type="RefSeq" id="WP_399617470.1">
    <property type="nucleotide sequence ID" value="NZ_JBITYT010000010.1"/>
</dbReference>
<keyword evidence="1" id="KW-0805">Transcription regulation</keyword>
<evidence type="ECO:0000259" key="4">
    <source>
        <dbReference type="Pfam" id="PF03466"/>
    </source>
</evidence>